<gene>
    <name evidence="2" type="ORF">Lste_1254</name>
</gene>
<comment type="caution">
    <text evidence="2">The sequence shown here is derived from an EMBL/GenBank/DDBJ whole genome shotgun (WGS) entry which is preliminary data.</text>
</comment>
<dbReference type="OrthoDB" id="5657220at2"/>
<dbReference type="AlphaFoldDB" id="A0A0W0ZGA1"/>
<dbReference type="EMBL" id="LNYY01000019">
    <property type="protein sequence ID" value="KTD68096.1"/>
    <property type="molecule type" value="Genomic_DNA"/>
</dbReference>
<proteinExistence type="predicted"/>
<evidence type="ECO:0000256" key="1">
    <source>
        <dbReference type="SAM" id="MobiDB-lite"/>
    </source>
</evidence>
<dbReference type="PATRIC" id="fig|947033.5.peg.1337"/>
<organism evidence="2 3">
    <name type="scientific">Legionella steelei</name>
    <dbReference type="NCBI Taxonomy" id="947033"/>
    <lineage>
        <taxon>Bacteria</taxon>
        <taxon>Pseudomonadati</taxon>
        <taxon>Pseudomonadota</taxon>
        <taxon>Gammaproteobacteria</taxon>
        <taxon>Legionellales</taxon>
        <taxon>Legionellaceae</taxon>
        <taxon>Legionella</taxon>
    </lineage>
</organism>
<accession>A0A0W0ZGA1</accession>
<evidence type="ECO:0000313" key="2">
    <source>
        <dbReference type="EMBL" id="KTD68096.1"/>
    </source>
</evidence>
<feature type="compositionally biased region" description="Basic and acidic residues" evidence="1">
    <location>
        <begin position="511"/>
        <end position="521"/>
    </location>
</feature>
<name>A0A0W0ZGA1_9GAMM</name>
<feature type="region of interest" description="Disordered" evidence="1">
    <location>
        <begin position="501"/>
        <end position="521"/>
    </location>
</feature>
<protein>
    <submittedName>
        <fullName evidence="2">Uncharacterized protein</fullName>
    </submittedName>
</protein>
<reference evidence="2 3" key="1">
    <citation type="submission" date="2015-11" db="EMBL/GenBank/DDBJ databases">
        <title>Genomic analysis of 38 Legionella species identifies large and diverse effector repertoires.</title>
        <authorList>
            <person name="Burstein D."/>
            <person name="Amaro F."/>
            <person name="Zusman T."/>
            <person name="Lifshitz Z."/>
            <person name="Cohen O."/>
            <person name="Gilbert J.A."/>
            <person name="Pupko T."/>
            <person name="Shuman H.A."/>
            <person name="Segal G."/>
        </authorList>
    </citation>
    <scope>NUCLEOTIDE SEQUENCE [LARGE SCALE GENOMIC DNA]</scope>
    <source>
        <strain evidence="2 3">IMVS3376</strain>
    </source>
</reference>
<dbReference type="RefSeq" id="WP_058510216.1">
    <property type="nucleotide sequence ID" value="NZ_LNYY01000019.1"/>
</dbReference>
<sequence>MAYPVYILVDTANIKTEVRGECFTSEDEFLKKTKFSDQETRKIVYRILCDDENERDTIKRSLENHEQIDLKKYVSSVCILTPGNTNLEFVRLSVGKNILWEKDFAEAMQGNPKKAAFVLQQYNHLIAWDQLCGVILANYTDPVLQNSISYWLEKRQLPLHRLALRDEGLAKVIFSTPLAKHLSVEQLVDVVNKHSLIYQEVTESGQLDAHAVLNKSFNSQLREKIQKNPILNKIYTGVKATISPIAITHVQMMHDAIKEELYSIMEEREKNTNTLSPKLREQVAYSQFKVAQLILNNPDKVIVLEGFDHKMTPENVSNDTFKKVIEHFPTGIPKDFNELSTEQKELLRVHMAPIVLLCLGQIPAVYPASTPKLAQEVHAAIKEKEKSENPIDELLIIEEKFRSEREMQAIDGCLDAANESGRTEVFLVFGGNHKFYEYKAEDNLYLMMQPQDMTPSDLEHKKSKLFIDSGTVETFVNVDQDQGDTAKTKSINDFVSKFKKQADPMQDDINPEEHCNQFKSN</sequence>
<evidence type="ECO:0000313" key="3">
    <source>
        <dbReference type="Proteomes" id="UP000054926"/>
    </source>
</evidence>
<keyword evidence="3" id="KW-1185">Reference proteome</keyword>
<dbReference type="Proteomes" id="UP000054926">
    <property type="component" value="Unassembled WGS sequence"/>
</dbReference>